<dbReference type="AlphaFoldDB" id="A0A2G9XD07"/>
<evidence type="ECO:0000313" key="1">
    <source>
        <dbReference type="EMBL" id="PIP04852.1"/>
    </source>
</evidence>
<comment type="caution">
    <text evidence="1">The sequence shown here is derived from an EMBL/GenBank/DDBJ whole genome shotgun (WGS) entry which is preliminary data.</text>
</comment>
<organism evidence="1 2">
    <name type="scientific">candidate division WWE3 bacterium CG23_combo_of_CG06-09_8_20_14_all_40_14</name>
    <dbReference type="NCBI Taxonomy" id="1975095"/>
    <lineage>
        <taxon>Bacteria</taxon>
        <taxon>Katanobacteria</taxon>
    </lineage>
</organism>
<dbReference type="EMBL" id="PCQY01000004">
    <property type="protein sequence ID" value="PIP04852.1"/>
    <property type="molecule type" value="Genomic_DNA"/>
</dbReference>
<proteinExistence type="predicted"/>
<name>A0A2G9XD07_UNCKA</name>
<accession>A0A2G9XD07</accession>
<protein>
    <recommendedName>
        <fullName evidence="3">Transcriptional regulator, AbiEi antitoxin, Type IV TA system</fullName>
    </recommendedName>
</protein>
<dbReference type="Proteomes" id="UP000231388">
    <property type="component" value="Unassembled WGS sequence"/>
</dbReference>
<gene>
    <name evidence="1" type="ORF">COX53_00220</name>
</gene>
<evidence type="ECO:0008006" key="3">
    <source>
        <dbReference type="Google" id="ProtNLM"/>
    </source>
</evidence>
<reference evidence="1 2" key="1">
    <citation type="submission" date="2017-09" db="EMBL/GenBank/DDBJ databases">
        <title>Depth-based differentiation of microbial function through sediment-hosted aquifers and enrichment of novel symbionts in the deep terrestrial subsurface.</title>
        <authorList>
            <person name="Probst A.J."/>
            <person name="Ladd B."/>
            <person name="Jarett J.K."/>
            <person name="Geller-Mcgrath D.E."/>
            <person name="Sieber C.M."/>
            <person name="Emerson J.B."/>
            <person name="Anantharaman K."/>
            <person name="Thomas B.C."/>
            <person name="Malmstrom R."/>
            <person name="Stieglmeier M."/>
            <person name="Klingl A."/>
            <person name="Woyke T."/>
            <person name="Ryan C.M."/>
            <person name="Banfield J.F."/>
        </authorList>
    </citation>
    <scope>NUCLEOTIDE SEQUENCE [LARGE SCALE GENOMIC DNA]</scope>
    <source>
        <strain evidence="1">CG23_combo_of_CG06-09_8_20_14_all_40_14</strain>
    </source>
</reference>
<sequence>MSENDTDKLNILIKQPRKLFHTKDLELLWGIKNKNTLYSTINRYLKRKILIQIYRGFYSIVESDKINDFELGSSAIHNYCYLSTETILIKSGIIFQFIPYITFCAARKKRVEILSKSFLCRKLDARYLYNTAGIIEHESYKEATPERAVADMLFFNNKYYFDAKSLIDWEKVKTIQKEVGYI</sequence>
<evidence type="ECO:0000313" key="2">
    <source>
        <dbReference type="Proteomes" id="UP000231388"/>
    </source>
</evidence>